<dbReference type="GO" id="GO:0016846">
    <property type="term" value="F:carbon-sulfur lyase activity"/>
    <property type="evidence" value="ECO:0007669"/>
    <property type="project" value="InterPro"/>
</dbReference>
<proteinExistence type="inferred from homology"/>
<dbReference type="Proteomes" id="UP000628442">
    <property type="component" value="Unassembled WGS sequence"/>
</dbReference>
<comment type="similarity">
    <text evidence="1">Belongs to the Gfa family.</text>
</comment>
<gene>
    <name evidence="5" type="ORF">GCM10007387_24290</name>
</gene>
<name>A0AA87XWA0_9BURK</name>
<dbReference type="GO" id="GO:0046872">
    <property type="term" value="F:metal ion binding"/>
    <property type="evidence" value="ECO:0007669"/>
    <property type="project" value="UniProtKB-KW"/>
</dbReference>
<dbReference type="EMBL" id="BMWV01000005">
    <property type="protein sequence ID" value="GGY41504.1"/>
    <property type="molecule type" value="Genomic_DNA"/>
</dbReference>
<evidence type="ECO:0000313" key="5">
    <source>
        <dbReference type="EMBL" id="GGY41504.1"/>
    </source>
</evidence>
<dbReference type="InterPro" id="IPR006913">
    <property type="entry name" value="CENP-V/GFA"/>
</dbReference>
<comment type="caution">
    <text evidence="5">The sequence shown here is derived from an EMBL/GenBank/DDBJ whole genome shotgun (WGS) entry which is preliminary data.</text>
</comment>
<keyword evidence="2" id="KW-0479">Metal-binding</keyword>
<dbReference type="RefSeq" id="WP_229420450.1">
    <property type="nucleotide sequence ID" value="NZ_BMWV01000005.1"/>
</dbReference>
<reference evidence="5" key="2">
    <citation type="submission" date="2022-12" db="EMBL/GenBank/DDBJ databases">
        <authorList>
            <person name="Sun Q."/>
            <person name="Kim S."/>
        </authorList>
    </citation>
    <scope>NUCLEOTIDE SEQUENCE</scope>
    <source>
        <strain evidence="5">KCTC 12343</strain>
    </source>
</reference>
<dbReference type="PANTHER" id="PTHR28620:SF1">
    <property type="entry name" value="CENP-V_GFA DOMAIN-CONTAINING PROTEIN"/>
    <property type="match status" value="1"/>
</dbReference>
<dbReference type="AlphaFoldDB" id="A0AA87XWA0"/>
<dbReference type="SUPFAM" id="SSF51316">
    <property type="entry name" value="Mss4-like"/>
    <property type="match status" value="1"/>
</dbReference>
<dbReference type="PROSITE" id="PS51891">
    <property type="entry name" value="CENP_V_GFA"/>
    <property type="match status" value="1"/>
</dbReference>
<protein>
    <submittedName>
        <fullName evidence="5">Aldehyde-activating protein</fullName>
    </submittedName>
</protein>
<evidence type="ECO:0000313" key="6">
    <source>
        <dbReference type="Proteomes" id="UP000628442"/>
    </source>
</evidence>
<dbReference type="InterPro" id="IPR052355">
    <property type="entry name" value="CENP-V-like"/>
</dbReference>
<reference evidence="5" key="1">
    <citation type="journal article" date="2014" name="Int. J. Syst. Evol. Microbiol.">
        <title>Complete genome sequence of Corynebacterium casei LMG S-19264T (=DSM 44701T), isolated from a smear-ripened cheese.</title>
        <authorList>
            <consortium name="US DOE Joint Genome Institute (JGI-PGF)"/>
            <person name="Walter F."/>
            <person name="Albersmeier A."/>
            <person name="Kalinowski J."/>
            <person name="Ruckert C."/>
        </authorList>
    </citation>
    <scope>NUCLEOTIDE SEQUENCE</scope>
    <source>
        <strain evidence="5">KCTC 12343</strain>
    </source>
</reference>
<evidence type="ECO:0000256" key="2">
    <source>
        <dbReference type="ARBA" id="ARBA00022723"/>
    </source>
</evidence>
<dbReference type="Gene3D" id="2.170.150.70">
    <property type="match status" value="1"/>
</dbReference>
<dbReference type="InterPro" id="IPR011057">
    <property type="entry name" value="Mss4-like_sf"/>
</dbReference>
<evidence type="ECO:0000259" key="4">
    <source>
        <dbReference type="PROSITE" id="PS51891"/>
    </source>
</evidence>
<sequence>MTSSMKTYHGSCHCGAVRFEADIDLARGTLRCNCSICLKARFWPAIVQPDAFRLLAGAAELTEYRFLTKRDQHLFCRHCGVRPFVIGRSPRWGEFYGVNVTCLDDATAEELANAPITYLDGKNDDWETPPVEIGHL</sequence>
<feature type="domain" description="CENP-V/GFA" evidence="4">
    <location>
        <begin position="8"/>
        <end position="127"/>
    </location>
</feature>
<accession>A0AA87XWA0</accession>
<dbReference type="PANTHER" id="PTHR28620">
    <property type="entry name" value="CENTROMERE PROTEIN V"/>
    <property type="match status" value="1"/>
</dbReference>
<evidence type="ECO:0000256" key="1">
    <source>
        <dbReference type="ARBA" id="ARBA00005495"/>
    </source>
</evidence>
<organism evidence="5 6">
    <name type="scientific">Pseudoduganella albidiflava</name>
    <dbReference type="NCBI Taxonomy" id="321983"/>
    <lineage>
        <taxon>Bacteria</taxon>
        <taxon>Pseudomonadati</taxon>
        <taxon>Pseudomonadota</taxon>
        <taxon>Betaproteobacteria</taxon>
        <taxon>Burkholderiales</taxon>
        <taxon>Oxalobacteraceae</taxon>
        <taxon>Telluria group</taxon>
        <taxon>Pseudoduganella</taxon>
    </lineage>
</organism>
<dbReference type="Pfam" id="PF04828">
    <property type="entry name" value="GFA"/>
    <property type="match status" value="1"/>
</dbReference>
<evidence type="ECO:0000256" key="3">
    <source>
        <dbReference type="ARBA" id="ARBA00022833"/>
    </source>
</evidence>
<keyword evidence="3" id="KW-0862">Zinc</keyword>